<dbReference type="EMBL" id="SJPO01000010">
    <property type="protein sequence ID" value="TWT73552.1"/>
    <property type="molecule type" value="Genomic_DNA"/>
</dbReference>
<organism evidence="2 3">
    <name type="scientific">Posidoniimonas polymericola</name>
    <dbReference type="NCBI Taxonomy" id="2528002"/>
    <lineage>
        <taxon>Bacteria</taxon>
        <taxon>Pseudomonadati</taxon>
        <taxon>Planctomycetota</taxon>
        <taxon>Planctomycetia</taxon>
        <taxon>Pirellulales</taxon>
        <taxon>Lacipirellulaceae</taxon>
        <taxon>Posidoniimonas</taxon>
    </lineage>
</organism>
<proteinExistence type="predicted"/>
<dbReference type="RefSeq" id="WP_146589988.1">
    <property type="nucleotide sequence ID" value="NZ_SJPO01000010.1"/>
</dbReference>
<keyword evidence="3" id="KW-1185">Reference proteome</keyword>
<accession>A0A5C5YHX1</accession>
<dbReference type="Proteomes" id="UP000318478">
    <property type="component" value="Unassembled WGS sequence"/>
</dbReference>
<feature type="region of interest" description="Disordered" evidence="1">
    <location>
        <begin position="1"/>
        <end position="33"/>
    </location>
</feature>
<reference evidence="2 3" key="1">
    <citation type="submission" date="2019-02" db="EMBL/GenBank/DDBJ databases">
        <title>Deep-cultivation of Planctomycetes and their phenomic and genomic characterization uncovers novel biology.</title>
        <authorList>
            <person name="Wiegand S."/>
            <person name="Jogler M."/>
            <person name="Boedeker C."/>
            <person name="Pinto D."/>
            <person name="Vollmers J."/>
            <person name="Rivas-Marin E."/>
            <person name="Kohn T."/>
            <person name="Peeters S.H."/>
            <person name="Heuer A."/>
            <person name="Rast P."/>
            <person name="Oberbeckmann S."/>
            <person name="Bunk B."/>
            <person name="Jeske O."/>
            <person name="Meyerdierks A."/>
            <person name="Storesund J.E."/>
            <person name="Kallscheuer N."/>
            <person name="Luecker S."/>
            <person name="Lage O.M."/>
            <person name="Pohl T."/>
            <person name="Merkel B.J."/>
            <person name="Hornburger P."/>
            <person name="Mueller R.-W."/>
            <person name="Bruemmer F."/>
            <person name="Labrenz M."/>
            <person name="Spormann A.M."/>
            <person name="Op Den Camp H."/>
            <person name="Overmann J."/>
            <person name="Amann R."/>
            <person name="Jetten M.S.M."/>
            <person name="Mascher T."/>
            <person name="Medema M.H."/>
            <person name="Devos D.P."/>
            <person name="Kaster A.-K."/>
            <person name="Ovreas L."/>
            <person name="Rohde M."/>
            <person name="Galperin M.Y."/>
            <person name="Jogler C."/>
        </authorList>
    </citation>
    <scope>NUCLEOTIDE SEQUENCE [LARGE SCALE GENOMIC DNA]</scope>
    <source>
        <strain evidence="2 3">Pla123a</strain>
    </source>
</reference>
<gene>
    <name evidence="2" type="ORF">Pla123a_38880</name>
</gene>
<evidence type="ECO:0000256" key="1">
    <source>
        <dbReference type="SAM" id="MobiDB-lite"/>
    </source>
</evidence>
<comment type="caution">
    <text evidence="2">The sequence shown here is derived from an EMBL/GenBank/DDBJ whole genome shotgun (WGS) entry which is preliminary data.</text>
</comment>
<sequence length="80" mass="7873">MIASTMAGGKETGAKGHAERTPGSAGSAVGSSTLKGPGVFAAVRFPNGRNPTGRFPGGTSALGNLVVCGRPENGRFADAQ</sequence>
<evidence type="ECO:0000313" key="2">
    <source>
        <dbReference type="EMBL" id="TWT73552.1"/>
    </source>
</evidence>
<evidence type="ECO:0000313" key="3">
    <source>
        <dbReference type="Proteomes" id="UP000318478"/>
    </source>
</evidence>
<name>A0A5C5YHX1_9BACT</name>
<protein>
    <submittedName>
        <fullName evidence="2">Uncharacterized protein</fullName>
    </submittedName>
</protein>
<dbReference type="AlphaFoldDB" id="A0A5C5YHX1"/>